<evidence type="ECO:0000313" key="2">
    <source>
        <dbReference type="Proteomes" id="UP000254554"/>
    </source>
</evidence>
<proteinExistence type="predicted"/>
<keyword evidence="2" id="KW-1185">Reference proteome</keyword>
<gene>
    <name evidence="1" type="ORF">NCTC11370_02236</name>
</gene>
<dbReference type="EMBL" id="UGGT01000001">
    <property type="protein sequence ID" value="STO22151.1"/>
    <property type="molecule type" value="Genomic_DNA"/>
</dbReference>
<dbReference type="RefSeq" id="WP_010654261.1">
    <property type="nucleotide sequence ID" value="NZ_JAPHPF010000001.1"/>
</dbReference>
<name>A0A377GCC9_9GAMM</name>
<evidence type="ECO:0000313" key="1">
    <source>
        <dbReference type="EMBL" id="STO22151.1"/>
    </source>
</evidence>
<organism evidence="1 2">
    <name type="scientific">Fluoribacter dumoffii</name>
    <dbReference type="NCBI Taxonomy" id="463"/>
    <lineage>
        <taxon>Bacteria</taxon>
        <taxon>Pseudomonadati</taxon>
        <taxon>Pseudomonadota</taxon>
        <taxon>Gammaproteobacteria</taxon>
        <taxon>Legionellales</taxon>
        <taxon>Legionellaceae</taxon>
        <taxon>Fluoribacter</taxon>
    </lineage>
</organism>
<sequence length="341" mass="39786">MVTLYTYYFFLCIIITKIYLNDTFEEVILEMSHYLYIPFRKKEVPPNYKKIIEEWLSLEERQESKITVCYYGEKKLKQLPLNSKISVIFPGKPGKKSPLHGIEAVATETLRFFENLSLHLRVTDESKNSILIPEVADKMQEDGLLDAFDGRLQIKLIYLDANAKEASIMTSSFLNSLKKYKEHERGAIKLQFLSNNPTTNANLDQTHKTKKTKLESFREQAEQGRHCIYNLKEHYPKLSLGEVAHVIRDYYQYKSSRCCGLSGLLSLNWLFSSTESKEAINYLSNDQISDVDRFAYASRFLKRYKENHLTQILAPVLEKALIQHESNWETELHSRALQFEL</sequence>
<dbReference type="GeneID" id="93293007"/>
<dbReference type="STRING" id="1094715.GCA_000236165_02080"/>
<reference evidence="1 2" key="1">
    <citation type="submission" date="2018-06" db="EMBL/GenBank/DDBJ databases">
        <authorList>
            <consortium name="Pathogen Informatics"/>
            <person name="Doyle S."/>
        </authorList>
    </citation>
    <scope>NUCLEOTIDE SEQUENCE [LARGE SCALE GENOMIC DNA]</scope>
    <source>
        <strain evidence="1 2">NCTC11370</strain>
    </source>
</reference>
<protein>
    <submittedName>
        <fullName evidence="1">Uncharacterized protein</fullName>
    </submittedName>
</protein>
<dbReference type="AlphaFoldDB" id="A0A377GCC9"/>
<dbReference type="OrthoDB" id="5638079at2"/>
<accession>A0A377GCC9</accession>
<dbReference type="Proteomes" id="UP000254554">
    <property type="component" value="Unassembled WGS sequence"/>
</dbReference>